<evidence type="ECO:0000256" key="12">
    <source>
        <dbReference type="ARBA" id="ARBA00023277"/>
    </source>
</evidence>
<feature type="domain" description="Ubiquitin-like" evidence="14">
    <location>
        <begin position="416"/>
        <end position="473"/>
    </location>
</feature>
<evidence type="ECO:0000256" key="5">
    <source>
        <dbReference type="ARBA" id="ARBA00012384"/>
    </source>
</evidence>
<dbReference type="Pfam" id="PF02744">
    <property type="entry name" value="GalP_UDP_tr_C"/>
    <property type="match status" value="1"/>
</dbReference>
<dbReference type="FunFam" id="3.30.428.10:FF:000001">
    <property type="entry name" value="Galactose-1-phosphate uridylyltransferase"/>
    <property type="match status" value="1"/>
</dbReference>
<protein>
    <recommendedName>
        <fullName evidence="6 13">Galactose-1-phosphate uridylyltransferase</fullName>
        <ecNumber evidence="5 13">2.7.7.12</ecNumber>
    </recommendedName>
</protein>
<dbReference type="SUPFAM" id="SSF54236">
    <property type="entry name" value="Ubiquitin-like"/>
    <property type="match status" value="1"/>
</dbReference>
<dbReference type="SUPFAM" id="SSF63491">
    <property type="entry name" value="BAG domain"/>
    <property type="match status" value="1"/>
</dbReference>
<evidence type="ECO:0000259" key="14">
    <source>
        <dbReference type="PROSITE" id="PS50053"/>
    </source>
</evidence>
<name>A0A9W4SS71_9GLOM</name>
<evidence type="ECO:0000256" key="8">
    <source>
        <dbReference type="ARBA" id="ARBA00022695"/>
    </source>
</evidence>
<dbReference type="InterPro" id="IPR001937">
    <property type="entry name" value="GalP_UDPtransf1"/>
</dbReference>
<keyword evidence="12 13" id="KW-0119">Carbohydrate metabolism</keyword>
<dbReference type="PANTHER" id="PTHR11943:SF1">
    <property type="entry name" value="GALACTOSE-1-PHOSPHATE URIDYLYLTRANSFERASE"/>
    <property type="match status" value="1"/>
</dbReference>
<evidence type="ECO:0000256" key="7">
    <source>
        <dbReference type="ARBA" id="ARBA00022679"/>
    </source>
</evidence>
<dbReference type="CDD" id="cd00608">
    <property type="entry name" value="GalT"/>
    <property type="match status" value="1"/>
</dbReference>
<keyword evidence="7 13" id="KW-0808">Transferase</keyword>
<keyword evidence="10" id="KW-0862">Zinc</keyword>
<dbReference type="PROSITE" id="PS50053">
    <property type="entry name" value="UBIQUITIN_2"/>
    <property type="match status" value="1"/>
</dbReference>
<dbReference type="NCBIfam" id="TIGR00209">
    <property type="entry name" value="galT_1"/>
    <property type="match status" value="1"/>
</dbReference>
<dbReference type="SMART" id="SM00213">
    <property type="entry name" value="UBQ"/>
    <property type="match status" value="1"/>
</dbReference>
<sequence length="610" mass="70019">MTEEFNFEQHSHRRFNPLTNSWVLCSPHRTKRPWQGQKEINNNDILPDYDPTCYLCPGNERAQGAKNSNYENTFIFNNDFAAVKIEQPEYLPQEQIDKFSNLLRAEGVRGECKVMCFSPKHNITVAEMTEDAILHVIQSWIKIYQEMSTKTYINYIQIFENKGSIMGCSNPHPHCQIWCTETIPEEPSKELISMKNYYEKNHSCLLCDYIYLETIKLNHKPRIVCENDSFLCLTPFWAIWPYETMIISKSHIISLLDLNDNSNKNKLQDLANIIRRITCKYDNIFKSSFPYSMGIHQAPVDDKDHMNDSHLHFHFYPALLRSPTIKKFLVGYELLAEPQRDLTSELVAEQLKNCSEIHYKQNTSVCIPLAIRQAPTILYATSLNEVDGRTPEIIVSWSKERIHLDFELQGAGSLEETTLKQLKERLKKITGVPVNGQKLVFSGAVMKDNTAKLGSFGLHPFSKILLIGNKPNANDLVQTTTGSPEEHALIKRISESIEKTKTKLIPQIESFEISISSFLSEQDIDKDESDTTDMIKSKLVETHHYIVEALMQILLTLDDVACPPEFETARKKRREAVKYTQDLIDRVDVVKEQLQCSSSIKNNKGSSPSS</sequence>
<feature type="domain" description="BAG" evidence="15">
    <location>
        <begin position="538"/>
        <end position="591"/>
    </location>
</feature>
<dbReference type="GO" id="GO:0033499">
    <property type="term" value="P:galactose catabolic process via UDP-galactose, Leloir pathway"/>
    <property type="evidence" value="ECO:0007669"/>
    <property type="project" value="TreeGrafter"/>
</dbReference>
<comment type="similarity">
    <text evidence="4 13">Belongs to the galactose-1-phosphate uridylyltransferase type 1 family.</text>
</comment>
<dbReference type="GO" id="GO:0051087">
    <property type="term" value="F:protein-folding chaperone binding"/>
    <property type="evidence" value="ECO:0007669"/>
    <property type="project" value="InterPro"/>
</dbReference>
<dbReference type="AlphaFoldDB" id="A0A9W4SS71"/>
<organism evidence="16 17">
    <name type="scientific">Funneliformis geosporum</name>
    <dbReference type="NCBI Taxonomy" id="1117311"/>
    <lineage>
        <taxon>Eukaryota</taxon>
        <taxon>Fungi</taxon>
        <taxon>Fungi incertae sedis</taxon>
        <taxon>Mucoromycota</taxon>
        <taxon>Glomeromycotina</taxon>
        <taxon>Glomeromycetes</taxon>
        <taxon>Glomerales</taxon>
        <taxon>Glomeraceae</taxon>
        <taxon>Funneliformis</taxon>
    </lineage>
</organism>
<dbReference type="Gene3D" id="3.30.428.10">
    <property type="entry name" value="HIT-like"/>
    <property type="match status" value="2"/>
</dbReference>
<dbReference type="GO" id="GO:0005737">
    <property type="term" value="C:cytoplasm"/>
    <property type="evidence" value="ECO:0007669"/>
    <property type="project" value="TreeGrafter"/>
</dbReference>
<accession>A0A9W4SS71</accession>
<evidence type="ECO:0000256" key="6">
    <source>
        <dbReference type="ARBA" id="ARBA00016340"/>
    </source>
</evidence>
<dbReference type="InterPro" id="IPR005850">
    <property type="entry name" value="GalP_Utransf_C"/>
</dbReference>
<dbReference type="GO" id="GO:0008270">
    <property type="term" value="F:zinc ion binding"/>
    <property type="evidence" value="ECO:0007669"/>
    <property type="project" value="InterPro"/>
</dbReference>
<dbReference type="InterPro" id="IPR036533">
    <property type="entry name" value="BAG_dom_sf"/>
</dbReference>
<dbReference type="Gene3D" id="1.20.58.120">
    <property type="entry name" value="BAG domain"/>
    <property type="match status" value="1"/>
</dbReference>
<evidence type="ECO:0000313" key="17">
    <source>
        <dbReference type="Proteomes" id="UP001153678"/>
    </source>
</evidence>
<keyword evidence="8 13" id="KW-0548">Nucleotidyltransferase</keyword>
<proteinExistence type="inferred from homology"/>
<evidence type="ECO:0000256" key="4">
    <source>
        <dbReference type="ARBA" id="ARBA00010951"/>
    </source>
</evidence>
<evidence type="ECO:0000256" key="1">
    <source>
        <dbReference type="ARBA" id="ARBA00001107"/>
    </source>
</evidence>
<dbReference type="Pfam" id="PF01087">
    <property type="entry name" value="GalP_UDP_transf"/>
    <property type="match status" value="1"/>
</dbReference>
<evidence type="ECO:0000313" key="16">
    <source>
        <dbReference type="EMBL" id="CAI2179650.1"/>
    </source>
</evidence>
<dbReference type="GO" id="GO:0008108">
    <property type="term" value="F:UDP-glucose:hexose-1-phosphate uridylyltransferase activity"/>
    <property type="evidence" value="ECO:0007669"/>
    <property type="project" value="UniProtKB-EC"/>
</dbReference>
<dbReference type="InterPro" id="IPR019954">
    <property type="entry name" value="Ubiquitin_CS"/>
</dbReference>
<comment type="cofactor">
    <cofactor evidence="2">
        <name>Zn(2+)</name>
        <dbReference type="ChEBI" id="CHEBI:29105"/>
    </cofactor>
</comment>
<dbReference type="InterPro" id="IPR019779">
    <property type="entry name" value="GalP_UDPtransf1_His-AS"/>
</dbReference>
<keyword evidence="17" id="KW-1185">Reference proteome</keyword>
<dbReference type="EC" id="2.7.7.12" evidence="5 13"/>
<evidence type="ECO:0000256" key="13">
    <source>
        <dbReference type="RuleBase" id="RU000506"/>
    </source>
</evidence>
<dbReference type="Pfam" id="PF02179">
    <property type="entry name" value="BAG"/>
    <property type="match status" value="1"/>
</dbReference>
<dbReference type="PROSITE" id="PS51035">
    <property type="entry name" value="BAG"/>
    <property type="match status" value="1"/>
</dbReference>
<dbReference type="PANTHER" id="PTHR11943">
    <property type="entry name" value="GALACTOSE-1-PHOSPHATE URIDYLYLTRANSFERASE"/>
    <property type="match status" value="1"/>
</dbReference>
<dbReference type="PROSITE" id="PS00299">
    <property type="entry name" value="UBIQUITIN_1"/>
    <property type="match status" value="1"/>
</dbReference>
<dbReference type="InterPro" id="IPR029071">
    <property type="entry name" value="Ubiquitin-like_domsf"/>
</dbReference>
<dbReference type="OrthoDB" id="418412at2759"/>
<dbReference type="SUPFAM" id="SSF54197">
    <property type="entry name" value="HIT-like"/>
    <property type="match status" value="2"/>
</dbReference>
<keyword evidence="9 13" id="KW-0479">Metal-binding</keyword>
<gene>
    <name evidence="16" type="ORF">FWILDA_LOCUS9195</name>
</gene>
<comment type="pathway">
    <text evidence="3 13">Carbohydrate metabolism; galactose metabolism.</text>
</comment>
<evidence type="ECO:0000256" key="2">
    <source>
        <dbReference type="ARBA" id="ARBA00001947"/>
    </source>
</evidence>
<evidence type="ECO:0000259" key="15">
    <source>
        <dbReference type="PROSITE" id="PS51035"/>
    </source>
</evidence>
<dbReference type="FunFam" id="3.30.428.10:FF:000002">
    <property type="entry name" value="Galactose-1-phosphate uridylyltransferase"/>
    <property type="match status" value="1"/>
</dbReference>
<dbReference type="Proteomes" id="UP001153678">
    <property type="component" value="Unassembled WGS sequence"/>
</dbReference>
<dbReference type="InterPro" id="IPR000626">
    <property type="entry name" value="Ubiquitin-like_dom"/>
</dbReference>
<reference evidence="16" key="1">
    <citation type="submission" date="2022-08" db="EMBL/GenBank/DDBJ databases">
        <authorList>
            <person name="Kallberg Y."/>
            <person name="Tangrot J."/>
            <person name="Rosling A."/>
        </authorList>
    </citation>
    <scope>NUCLEOTIDE SEQUENCE</scope>
    <source>
        <strain evidence="16">Wild A</strain>
    </source>
</reference>
<dbReference type="PROSITE" id="PS00117">
    <property type="entry name" value="GAL_P_UDP_TRANSF_I"/>
    <property type="match status" value="1"/>
</dbReference>
<keyword evidence="11 13" id="KW-0299">Galactose metabolism</keyword>
<dbReference type="EMBL" id="CAMKVN010002120">
    <property type="protein sequence ID" value="CAI2179650.1"/>
    <property type="molecule type" value="Genomic_DNA"/>
</dbReference>
<evidence type="ECO:0000256" key="10">
    <source>
        <dbReference type="ARBA" id="ARBA00022833"/>
    </source>
</evidence>
<dbReference type="Pfam" id="PF00240">
    <property type="entry name" value="ubiquitin"/>
    <property type="match status" value="1"/>
</dbReference>
<dbReference type="Gene3D" id="3.10.20.90">
    <property type="entry name" value="Phosphatidylinositol 3-kinase Catalytic Subunit, Chain A, domain 1"/>
    <property type="match status" value="1"/>
</dbReference>
<dbReference type="InterPro" id="IPR003103">
    <property type="entry name" value="BAG_domain"/>
</dbReference>
<evidence type="ECO:0000256" key="9">
    <source>
        <dbReference type="ARBA" id="ARBA00022723"/>
    </source>
</evidence>
<comment type="caution">
    <text evidence="16">The sequence shown here is derived from an EMBL/GenBank/DDBJ whole genome shotgun (WGS) entry which is preliminary data.</text>
</comment>
<evidence type="ECO:0000256" key="3">
    <source>
        <dbReference type="ARBA" id="ARBA00004947"/>
    </source>
</evidence>
<dbReference type="InterPro" id="IPR036265">
    <property type="entry name" value="HIT-like_sf"/>
</dbReference>
<comment type="catalytic activity">
    <reaction evidence="1 13">
        <text>alpha-D-galactose 1-phosphate + UDP-alpha-D-glucose = alpha-D-glucose 1-phosphate + UDP-alpha-D-galactose</text>
        <dbReference type="Rhea" id="RHEA:13989"/>
        <dbReference type="ChEBI" id="CHEBI:58336"/>
        <dbReference type="ChEBI" id="CHEBI:58601"/>
        <dbReference type="ChEBI" id="CHEBI:58885"/>
        <dbReference type="ChEBI" id="CHEBI:66914"/>
        <dbReference type="EC" id="2.7.7.12"/>
    </reaction>
</comment>
<dbReference type="InterPro" id="IPR005849">
    <property type="entry name" value="GalP_Utransf_N"/>
</dbReference>
<dbReference type="NCBIfam" id="NF008724">
    <property type="entry name" value="PRK11720.1"/>
    <property type="match status" value="1"/>
</dbReference>
<evidence type="ECO:0000256" key="11">
    <source>
        <dbReference type="ARBA" id="ARBA00023144"/>
    </source>
</evidence>